<organism evidence="1 2">
    <name type="scientific">Breznakibacter xylanolyticus</name>
    <dbReference type="NCBI Taxonomy" id="990"/>
    <lineage>
        <taxon>Bacteria</taxon>
        <taxon>Pseudomonadati</taxon>
        <taxon>Bacteroidota</taxon>
        <taxon>Bacteroidia</taxon>
        <taxon>Marinilabiliales</taxon>
        <taxon>Marinilabiliaceae</taxon>
        <taxon>Breznakibacter</taxon>
    </lineage>
</organism>
<dbReference type="RefSeq" id="WP_146260728.1">
    <property type="nucleotide sequence ID" value="NZ_QKZK01000022.1"/>
</dbReference>
<accession>A0A2W7NKW2</accession>
<keyword evidence="2" id="KW-1185">Reference proteome</keyword>
<gene>
    <name evidence="1" type="ORF">LX69_02516</name>
</gene>
<dbReference type="AlphaFoldDB" id="A0A2W7NKW2"/>
<protein>
    <submittedName>
        <fullName evidence="1">Putative secreted protein (Por secretion system target)</fullName>
    </submittedName>
</protein>
<evidence type="ECO:0000313" key="2">
    <source>
        <dbReference type="Proteomes" id="UP000249239"/>
    </source>
</evidence>
<proteinExistence type="predicted"/>
<sequence length="200" mass="22540">MRNLYILWLLCFVAYAGVSAQTVIKMDMPRQADKALKVVSLFDDEIPQGVPVVLGLMGYDIEGGAAPYQFEWLLNNQVISTTDVAVFTANKGDQLVLKVIDNTQCQASTAFNLKFAHLESVKSYALCIYPTLVIDHIQVDLPDEWWGEETWVRIFDLKGKVVASQFILQSQSIPVNLVPGSYFVSAKSKWEHRVEKIIVR</sequence>
<evidence type="ECO:0000313" key="1">
    <source>
        <dbReference type="EMBL" id="PZX13836.1"/>
    </source>
</evidence>
<reference evidence="1 2" key="1">
    <citation type="submission" date="2018-06" db="EMBL/GenBank/DDBJ databases">
        <title>Genomic Encyclopedia of Archaeal and Bacterial Type Strains, Phase II (KMG-II): from individual species to whole genera.</title>
        <authorList>
            <person name="Goeker M."/>
        </authorList>
    </citation>
    <scope>NUCLEOTIDE SEQUENCE [LARGE SCALE GENOMIC DNA]</scope>
    <source>
        <strain evidence="1 2">DSM 6779</strain>
    </source>
</reference>
<dbReference type="Proteomes" id="UP000249239">
    <property type="component" value="Unassembled WGS sequence"/>
</dbReference>
<name>A0A2W7NKW2_9BACT</name>
<comment type="caution">
    <text evidence="1">The sequence shown here is derived from an EMBL/GenBank/DDBJ whole genome shotgun (WGS) entry which is preliminary data.</text>
</comment>
<dbReference type="EMBL" id="QKZK01000022">
    <property type="protein sequence ID" value="PZX13836.1"/>
    <property type="molecule type" value="Genomic_DNA"/>
</dbReference>
<dbReference type="OrthoDB" id="1122386at2"/>